<proteinExistence type="predicted"/>
<dbReference type="EMBL" id="JAEPIV010000029">
    <property type="protein sequence ID" value="MBK4722693.1"/>
    <property type="molecule type" value="Genomic_DNA"/>
</dbReference>
<name>A0ABS1I7N6_9PROT</name>
<protein>
    <submittedName>
        <fullName evidence="1">Uncharacterized protein</fullName>
    </submittedName>
</protein>
<organism evidence="1 2">
    <name type="scientific">Azospirillum aestuarii</name>
    <dbReference type="NCBI Taxonomy" id="2802052"/>
    <lineage>
        <taxon>Bacteria</taxon>
        <taxon>Pseudomonadati</taxon>
        <taxon>Pseudomonadota</taxon>
        <taxon>Alphaproteobacteria</taxon>
        <taxon>Rhodospirillales</taxon>
        <taxon>Azospirillaceae</taxon>
        <taxon>Azospirillum</taxon>
    </lineage>
</organism>
<dbReference type="RefSeq" id="WP_200487079.1">
    <property type="nucleotide sequence ID" value="NZ_JAEPIV010000029.1"/>
</dbReference>
<accession>A0ABS1I7N6</accession>
<reference evidence="1 2" key="1">
    <citation type="submission" date="2021-01" db="EMBL/GenBank/DDBJ databases">
        <title>Azospirillum sp. YIM DDC1 draft genome.</title>
        <authorList>
            <person name="Wang Y.-X."/>
        </authorList>
    </citation>
    <scope>NUCLEOTIDE SEQUENCE [LARGE SCALE GENOMIC DNA]</scope>
    <source>
        <strain evidence="1 2">YIM DDC1</strain>
    </source>
</reference>
<keyword evidence="2" id="KW-1185">Reference proteome</keyword>
<comment type="caution">
    <text evidence="1">The sequence shown here is derived from an EMBL/GenBank/DDBJ whole genome shotgun (WGS) entry which is preliminary data.</text>
</comment>
<gene>
    <name evidence="1" type="ORF">JJL56_27945</name>
</gene>
<sequence length="109" mass="11720">MGDLAPEHHRVVDQVCEGALESKRAATQRHVGRIVVGYRPPRVGQIFADGFQQRAKVQNLRLLATAVVAKEGQGCGHHRFHLIQLGKDPVASVLGKAVGTGSSWYGLSA</sequence>
<evidence type="ECO:0000313" key="1">
    <source>
        <dbReference type="EMBL" id="MBK4722693.1"/>
    </source>
</evidence>
<dbReference type="Proteomes" id="UP000654452">
    <property type="component" value="Unassembled WGS sequence"/>
</dbReference>
<evidence type="ECO:0000313" key="2">
    <source>
        <dbReference type="Proteomes" id="UP000654452"/>
    </source>
</evidence>